<name>A0A371FWD6_MUCPR</name>
<proteinExistence type="predicted"/>
<accession>A0A371FWD6</accession>
<evidence type="ECO:0000259" key="2">
    <source>
        <dbReference type="Pfam" id="PF03732"/>
    </source>
</evidence>
<feature type="non-terminal residue" evidence="3">
    <location>
        <position position="1"/>
    </location>
</feature>
<gene>
    <name evidence="3" type="ORF">CR513_36593</name>
</gene>
<comment type="caution">
    <text evidence="3">The sequence shown here is derived from an EMBL/GenBank/DDBJ whole genome shotgun (WGS) entry which is preliminary data.</text>
</comment>
<dbReference type="PANTHER" id="PTHR33223:SF3">
    <property type="match status" value="1"/>
</dbReference>
<evidence type="ECO:0000313" key="4">
    <source>
        <dbReference type="Proteomes" id="UP000257109"/>
    </source>
</evidence>
<sequence length="273" mass="31479">MDPEIGKPNQLPLGLAHSVVQQPKGAKRPKHSGLIKATQPRHAHYSLIQLSCHVTLGRNLQRKEEFRPNSIFINTPFSHSRIQHKRWCKVLSCVSLNRGGTGQELGSGRLLEGTAWRSQCTLMDLIISVLTIDDEPSLLSHGDRHVTKKQVIKLATLPRTKSVLFNTWGDMKLMFLETFFPASRTAPIRKEICGIRQHSRETLHKYWERFNKLCTTCPHHQINEKLLIQYFYEDLPESREHLGLKGASWLRRSGPDQDRYQQRKSLQHTRNNA</sequence>
<dbReference type="EMBL" id="QJKJ01007599">
    <property type="protein sequence ID" value="RDX82601.1"/>
    <property type="molecule type" value="Genomic_DNA"/>
</dbReference>
<feature type="domain" description="Retrotransposon gag" evidence="2">
    <location>
        <begin position="161"/>
        <end position="233"/>
    </location>
</feature>
<dbReference type="Pfam" id="PF03732">
    <property type="entry name" value="Retrotrans_gag"/>
    <property type="match status" value="1"/>
</dbReference>
<dbReference type="Proteomes" id="UP000257109">
    <property type="component" value="Unassembled WGS sequence"/>
</dbReference>
<organism evidence="3 4">
    <name type="scientific">Mucuna pruriens</name>
    <name type="common">Velvet bean</name>
    <name type="synonym">Dolichos pruriens</name>
    <dbReference type="NCBI Taxonomy" id="157652"/>
    <lineage>
        <taxon>Eukaryota</taxon>
        <taxon>Viridiplantae</taxon>
        <taxon>Streptophyta</taxon>
        <taxon>Embryophyta</taxon>
        <taxon>Tracheophyta</taxon>
        <taxon>Spermatophyta</taxon>
        <taxon>Magnoliopsida</taxon>
        <taxon>eudicotyledons</taxon>
        <taxon>Gunneridae</taxon>
        <taxon>Pentapetalae</taxon>
        <taxon>rosids</taxon>
        <taxon>fabids</taxon>
        <taxon>Fabales</taxon>
        <taxon>Fabaceae</taxon>
        <taxon>Papilionoideae</taxon>
        <taxon>50 kb inversion clade</taxon>
        <taxon>NPAAA clade</taxon>
        <taxon>indigoferoid/millettioid clade</taxon>
        <taxon>Phaseoleae</taxon>
        <taxon>Mucuna</taxon>
    </lineage>
</organism>
<dbReference type="InterPro" id="IPR005162">
    <property type="entry name" value="Retrotrans_gag_dom"/>
</dbReference>
<evidence type="ECO:0000256" key="1">
    <source>
        <dbReference type="SAM" id="MobiDB-lite"/>
    </source>
</evidence>
<dbReference type="AlphaFoldDB" id="A0A371FWD6"/>
<evidence type="ECO:0000313" key="3">
    <source>
        <dbReference type="EMBL" id="RDX82601.1"/>
    </source>
</evidence>
<reference evidence="3" key="1">
    <citation type="submission" date="2018-05" db="EMBL/GenBank/DDBJ databases">
        <title>Draft genome of Mucuna pruriens seed.</title>
        <authorList>
            <person name="Nnadi N.E."/>
            <person name="Vos R."/>
            <person name="Hasami M.H."/>
            <person name="Devisetty U.K."/>
            <person name="Aguiy J.C."/>
        </authorList>
    </citation>
    <scope>NUCLEOTIDE SEQUENCE [LARGE SCALE GENOMIC DNA]</scope>
    <source>
        <strain evidence="3">JCA_2017</strain>
    </source>
</reference>
<dbReference type="PANTHER" id="PTHR33223">
    <property type="entry name" value="CCHC-TYPE DOMAIN-CONTAINING PROTEIN"/>
    <property type="match status" value="1"/>
</dbReference>
<feature type="region of interest" description="Disordered" evidence="1">
    <location>
        <begin position="253"/>
        <end position="273"/>
    </location>
</feature>
<keyword evidence="4" id="KW-1185">Reference proteome</keyword>
<dbReference type="OrthoDB" id="1689420at2759"/>
<protein>
    <recommendedName>
        <fullName evidence="2">Retrotransposon gag domain-containing protein</fullName>
    </recommendedName>
</protein>